<feature type="domain" description="Histidine kinase" evidence="19">
    <location>
        <begin position="212"/>
        <end position="428"/>
    </location>
</feature>
<evidence type="ECO:0000256" key="18">
    <source>
        <dbReference type="SAM" id="Phobius"/>
    </source>
</evidence>
<keyword evidence="8" id="KW-0592">Phosphate transport</keyword>
<dbReference type="Gene3D" id="3.30.565.10">
    <property type="entry name" value="Histidine kinase-like ATPase, C-terminal domain"/>
    <property type="match status" value="1"/>
</dbReference>
<dbReference type="EMBL" id="AP018823">
    <property type="protein sequence ID" value="BBF87331.1"/>
    <property type="molecule type" value="Genomic_DNA"/>
</dbReference>
<proteinExistence type="predicted"/>
<keyword evidence="9 20" id="KW-0808">Transferase</keyword>
<protein>
    <recommendedName>
        <fullName evidence="4">Phosphate regulon sensor protein PhoR</fullName>
        <ecNumber evidence="3">2.7.13.3</ecNumber>
    </recommendedName>
</protein>
<keyword evidence="6" id="KW-1003">Cell membrane</keyword>
<organism evidence="20 21">
    <name type="scientific">Aquitalea magnusonii</name>
    <dbReference type="NCBI Taxonomy" id="332411"/>
    <lineage>
        <taxon>Bacteria</taxon>
        <taxon>Pseudomonadati</taxon>
        <taxon>Pseudomonadota</taxon>
        <taxon>Betaproteobacteria</taxon>
        <taxon>Neisseriales</taxon>
        <taxon>Chromobacteriaceae</taxon>
        <taxon>Aquitalea</taxon>
    </lineage>
</organism>
<reference evidence="21" key="1">
    <citation type="journal article" date="2017" name="Biotechnol. Biofuels">
        <title>Evaluation of environmental bacterial communities as a factor affecting the growth of duckweed Lemna minor.</title>
        <authorList>
            <person name="Ishizawa H."/>
            <person name="Kuroda M."/>
            <person name="Morikawa M."/>
            <person name="Ike M."/>
        </authorList>
    </citation>
    <scope>NUCLEOTIDE SEQUENCE [LARGE SCALE GENOMIC DNA]</scope>
    <source>
        <strain evidence="21">H3</strain>
    </source>
</reference>
<dbReference type="InterPro" id="IPR004358">
    <property type="entry name" value="Sig_transdc_His_kin-like_C"/>
</dbReference>
<dbReference type="RefSeq" id="WP_089082578.1">
    <property type="nucleotide sequence ID" value="NZ_AP018823.1"/>
</dbReference>
<dbReference type="GO" id="GO:0006355">
    <property type="term" value="P:regulation of DNA-templated transcription"/>
    <property type="evidence" value="ECO:0007669"/>
    <property type="project" value="InterPro"/>
</dbReference>
<dbReference type="InterPro" id="IPR005467">
    <property type="entry name" value="His_kinase_dom"/>
</dbReference>
<dbReference type="Pfam" id="PF00512">
    <property type="entry name" value="HisKA"/>
    <property type="match status" value="1"/>
</dbReference>
<dbReference type="InterPro" id="IPR050351">
    <property type="entry name" value="BphY/WalK/GraS-like"/>
</dbReference>
<keyword evidence="11" id="KW-0547">Nucleotide-binding</keyword>
<dbReference type="InterPro" id="IPR003594">
    <property type="entry name" value="HATPase_dom"/>
</dbReference>
<dbReference type="OrthoDB" id="9813151at2"/>
<dbReference type="GO" id="GO:0000155">
    <property type="term" value="F:phosphorelay sensor kinase activity"/>
    <property type="evidence" value="ECO:0007669"/>
    <property type="project" value="InterPro"/>
</dbReference>
<dbReference type="PROSITE" id="PS50109">
    <property type="entry name" value="HIS_KIN"/>
    <property type="match status" value="1"/>
</dbReference>
<evidence type="ECO:0000256" key="14">
    <source>
        <dbReference type="ARBA" id="ARBA00022989"/>
    </source>
</evidence>
<evidence type="ECO:0000313" key="20">
    <source>
        <dbReference type="EMBL" id="BBF87331.1"/>
    </source>
</evidence>
<comment type="catalytic activity">
    <reaction evidence="1">
        <text>ATP + protein L-histidine = ADP + protein N-phospho-L-histidine.</text>
        <dbReference type="EC" id="2.7.13.3"/>
    </reaction>
</comment>
<comment type="subcellular location">
    <subcellularLocation>
        <location evidence="2">Cell inner membrane</location>
        <topology evidence="2">Multi-pass membrane protein</topology>
    </subcellularLocation>
</comment>
<dbReference type="Gene3D" id="3.30.450.20">
    <property type="entry name" value="PAS domain"/>
    <property type="match status" value="1"/>
</dbReference>
<dbReference type="PRINTS" id="PR00344">
    <property type="entry name" value="BCTRLSENSOR"/>
</dbReference>
<dbReference type="InterPro" id="IPR021766">
    <property type="entry name" value="PhoR_N"/>
</dbReference>
<keyword evidence="10 18" id="KW-0812">Transmembrane</keyword>
<accession>A0A3G9GN44</accession>
<evidence type="ECO:0000256" key="4">
    <source>
        <dbReference type="ARBA" id="ARBA00019665"/>
    </source>
</evidence>
<feature type="transmembrane region" description="Helical" evidence="18">
    <location>
        <begin position="9"/>
        <end position="26"/>
    </location>
</feature>
<dbReference type="CDD" id="cd00130">
    <property type="entry name" value="PAS"/>
    <property type="match status" value="1"/>
</dbReference>
<evidence type="ECO:0000256" key="5">
    <source>
        <dbReference type="ARBA" id="ARBA00022448"/>
    </source>
</evidence>
<dbReference type="Pfam" id="PF02518">
    <property type="entry name" value="HATPase_c"/>
    <property type="match status" value="1"/>
</dbReference>
<evidence type="ECO:0000256" key="17">
    <source>
        <dbReference type="ARBA" id="ARBA00025207"/>
    </source>
</evidence>
<dbReference type="InterPro" id="IPR014310">
    <property type="entry name" value="Sig_transdc_His_kinase_PhoR"/>
</dbReference>
<dbReference type="SUPFAM" id="SSF47384">
    <property type="entry name" value="Homodimeric domain of signal transducing histidine kinase"/>
    <property type="match status" value="1"/>
</dbReference>
<reference evidence="21" key="3">
    <citation type="journal article" date="2017" name="Plant Physiol. Biochem.">
        <title>Differential oxidative and antioxidative response of duckweed Lemna minor toward plant growth promoting/inhibiting bacteria.</title>
        <authorList>
            <person name="Ishizawa H."/>
            <person name="Kuroda M."/>
            <person name="Morikawa M."/>
            <person name="Ike M."/>
        </authorList>
    </citation>
    <scope>NUCLEOTIDE SEQUENCE [LARGE SCALE GENOMIC DNA]</scope>
    <source>
        <strain evidence="21">H3</strain>
    </source>
</reference>
<dbReference type="InterPro" id="IPR000014">
    <property type="entry name" value="PAS"/>
</dbReference>
<dbReference type="InterPro" id="IPR035965">
    <property type="entry name" value="PAS-like_dom_sf"/>
</dbReference>
<keyword evidence="21" id="KW-1185">Reference proteome</keyword>
<evidence type="ECO:0000256" key="2">
    <source>
        <dbReference type="ARBA" id="ARBA00004429"/>
    </source>
</evidence>
<keyword evidence="5" id="KW-0813">Transport</keyword>
<dbReference type="GO" id="GO:0006817">
    <property type="term" value="P:phosphate ion transport"/>
    <property type="evidence" value="ECO:0007669"/>
    <property type="project" value="UniProtKB-KW"/>
</dbReference>
<evidence type="ECO:0000256" key="12">
    <source>
        <dbReference type="ARBA" id="ARBA00022777"/>
    </source>
</evidence>
<evidence type="ECO:0000256" key="6">
    <source>
        <dbReference type="ARBA" id="ARBA00022475"/>
    </source>
</evidence>
<dbReference type="Gene3D" id="1.10.287.130">
    <property type="match status" value="1"/>
</dbReference>
<feature type="transmembrane region" description="Helical" evidence="18">
    <location>
        <begin position="32"/>
        <end position="54"/>
    </location>
</feature>
<name>A0A3G9GN44_9NEIS</name>
<dbReference type="PANTHER" id="PTHR45453:SF1">
    <property type="entry name" value="PHOSPHATE REGULON SENSOR PROTEIN PHOR"/>
    <property type="match status" value="1"/>
</dbReference>
<evidence type="ECO:0000256" key="7">
    <source>
        <dbReference type="ARBA" id="ARBA00022553"/>
    </source>
</evidence>
<dbReference type="SMART" id="SM00388">
    <property type="entry name" value="HisKA"/>
    <property type="match status" value="1"/>
</dbReference>
<sequence>MREFLQRTLAWLFVILFIGLAFWAFTGPIEGLIAACIALLAWLGFHLYHIALLLRWLDHPTAERVPDGFGAWHTVFMTLYRTMRTQMQSKRKLTNVLERFINAGEAMPDGVVVLDEHDRIEWINPMAMEHLNLDRKQDVGNQILNLIRQPSFHAYMKSASFSQPLVLQFTQPRELVISVQLVPFDSTRKLLLSRDITSLERVQTVHRDFVANVSHELRTPLTVVGGFLETLSDMGEVDQATLSHFLPMMMEQSRRMQSLVEDLLTLSRLENSPKAVAAEKVNMQEMLDTLMVEAEGLSQGRHHVRLEKGCNQWLWGSAQELHSAFGNLVSNAVRYTPEGGDITLSWKADGEKLCFSVKDSGIGIPREHIPRLTERFYRVDRGRSRGNGGTGLGLAIVKHVIARHNARLEIRSEPDKGSTFSVIFQSERAAEPETQAGTHA</sequence>
<evidence type="ECO:0000259" key="19">
    <source>
        <dbReference type="PROSITE" id="PS50109"/>
    </source>
</evidence>
<dbReference type="SMART" id="SM00387">
    <property type="entry name" value="HATPase_c"/>
    <property type="match status" value="1"/>
</dbReference>
<comment type="function">
    <text evidence="17">Member of the two-component regulatory system PhoR/PhoB involved in the phosphate regulon genes expression. PhoR may function as a membrane-associated protein kinase that phosphorylates PhoB in response to environmental signals.</text>
</comment>
<dbReference type="InterPro" id="IPR036890">
    <property type="entry name" value="HATPase_C_sf"/>
</dbReference>
<evidence type="ECO:0000256" key="1">
    <source>
        <dbReference type="ARBA" id="ARBA00000085"/>
    </source>
</evidence>
<dbReference type="NCBIfam" id="TIGR02966">
    <property type="entry name" value="phoR_proteo"/>
    <property type="match status" value="1"/>
</dbReference>
<keyword evidence="12" id="KW-0418">Kinase</keyword>
<dbReference type="Pfam" id="PF00989">
    <property type="entry name" value="PAS"/>
    <property type="match status" value="1"/>
</dbReference>
<dbReference type="CDD" id="cd00082">
    <property type="entry name" value="HisKA"/>
    <property type="match status" value="1"/>
</dbReference>
<evidence type="ECO:0000313" key="21">
    <source>
        <dbReference type="Proteomes" id="UP000198290"/>
    </source>
</evidence>
<reference evidence="20 21" key="2">
    <citation type="journal article" date="2017" name="Genome Announc.">
        <title>Draft genome sequence of Aquitalea magnusonii strain H3, a plant growth-promoting bacterium of duckweed Lemna minor.</title>
        <authorList>
            <person name="Ishizawa H."/>
            <person name="Kuroda M."/>
            <person name="Ike M."/>
        </authorList>
    </citation>
    <scope>NUCLEOTIDE SEQUENCE [LARGE SCALE GENOMIC DNA]</scope>
    <source>
        <strain evidence="20 21">H3</strain>
    </source>
</reference>
<dbReference type="SMART" id="SM00091">
    <property type="entry name" value="PAS"/>
    <property type="match status" value="1"/>
</dbReference>
<keyword evidence="16 18" id="KW-0472">Membrane</keyword>
<dbReference type="GO" id="GO:0005524">
    <property type="term" value="F:ATP binding"/>
    <property type="evidence" value="ECO:0007669"/>
    <property type="project" value="UniProtKB-KW"/>
</dbReference>
<dbReference type="Proteomes" id="UP000198290">
    <property type="component" value="Chromosome"/>
</dbReference>
<keyword evidence="7" id="KW-0597">Phosphoprotein</keyword>
<dbReference type="SUPFAM" id="SSF55874">
    <property type="entry name" value="ATPase domain of HSP90 chaperone/DNA topoisomerase II/histidine kinase"/>
    <property type="match status" value="1"/>
</dbReference>
<dbReference type="PANTHER" id="PTHR45453">
    <property type="entry name" value="PHOSPHATE REGULON SENSOR PROTEIN PHOR"/>
    <property type="match status" value="1"/>
</dbReference>
<gene>
    <name evidence="20" type="ORF">DLM_3747</name>
</gene>
<dbReference type="KEGG" id="amah:DLM_3747"/>
<dbReference type="GO" id="GO:0004721">
    <property type="term" value="F:phosphoprotein phosphatase activity"/>
    <property type="evidence" value="ECO:0007669"/>
    <property type="project" value="InterPro"/>
</dbReference>
<evidence type="ECO:0000256" key="13">
    <source>
        <dbReference type="ARBA" id="ARBA00022840"/>
    </source>
</evidence>
<evidence type="ECO:0000256" key="10">
    <source>
        <dbReference type="ARBA" id="ARBA00022692"/>
    </source>
</evidence>
<dbReference type="Pfam" id="PF11808">
    <property type="entry name" value="PhoR"/>
    <property type="match status" value="1"/>
</dbReference>
<evidence type="ECO:0000256" key="9">
    <source>
        <dbReference type="ARBA" id="ARBA00022679"/>
    </source>
</evidence>
<dbReference type="SUPFAM" id="SSF55785">
    <property type="entry name" value="PYP-like sensor domain (PAS domain)"/>
    <property type="match status" value="1"/>
</dbReference>
<evidence type="ECO:0000256" key="15">
    <source>
        <dbReference type="ARBA" id="ARBA00023012"/>
    </source>
</evidence>
<dbReference type="STRING" id="332411.VI06_05650"/>
<dbReference type="FunFam" id="1.10.287.130:FF:000008">
    <property type="entry name" value="Two-component sensor histidine kinase"/>
    <property type="match status" value="1"/>
</dbReference>
<dbReference type="FunFam" id="3.30.565.10:FF:000006">
    <property type="entry name" value="Sensor histidine kinase WalK"/>
    <property type="match status" value="1"/>
</dbReference>
<evidence type="ECO:0000256" key="16">
    <source>
        <dbReference type="ARBA" id="ARBA00023136"/>
    </source>
</evidence>
<keyword evidence="13" id="KW-0067">ATP-binding</keyword>
<dbReference type="GO" id="GO:0016036">
    <property type="term" value="P:cellular response to phosphate starvation"/>
    <property type="evidence" value="ECO:0007669"/>
    <property type="project" value="TreeGrafter"/>
</dbReference>
<keyword evidence="14 18" id="KW-1133">Transmembrane helix</keyword>
<dbReference type="GO" id="GO:0005886">
    <property type="term" value="C:plasma membrane"/>
    <property type="evidence" value="ECO:0007669"/>
    <property type="project" value="UniProtKB-SubCell"/>
</dbReference>
<evidence type="ECO:0000256" key="8">
    <source>
        <dbReference type="ARBA" id="ARBA00022592"/>
    </source>
</evidence>
<dbReference type="InterPro" id="IPR036097">
    <property type="entry name" value="HisK_dim/P_sf"/>
</dbReference>
<evidence type="ECO:0000256" key="3">
    <source>
        <dbReference type="ARBA" id="ARBA00012438"/>
    </source>
</evidence>
<dbReference type="InterPro" id="IPR013767">
    <property type="entry name" value="PAS_fold"/>
</dbReference>
<dbReference type="EC" id="2.7.13.3" evidence="3"/>
<evidence type="ECO:0000256" key="11">
    <source>
        <dbReference type="ARBA" id="ARBA00022741"/>
    </source>
</evidence>
<keyword evidence="15" id="KW-0902">Two-component regulatory system</keyword>
<dbReference type="AlphaFoldDB" id="A0A3G9GN44"/>
<dbReference type="InterPro" id="IPR003661">
    <property type="entry name" value="HisK_dim/P_dom"/>
</dbReference>